<comment type="caution">
    <text evidence="11">The sequence shown here is derived from an EMBL/GenBank/DDBJ whole genome shotgun (WGS) entry which is preliminary data.</text>
</comment>
<evidence type="ECO:0000256" key="2">
    <source>
        <dbReference type="ARBA" id="ARBA00008661"/>
    </source>
</evidence>
<keyword evidence="4" id="KW-0808">Transferase</keyword>
<evidence type="ECO:0000256" key="6">
    <source>
        <dbReference type="ARBA" id="ARBA00022968"/>
    </source>
</evidence>
<keyword evidence="3 10" id="KW-0328">Glycosyltransferase</keyword>
<dbReference type="GO" id="GO:0008499">
    <property type="term" value="F:N-acetyl-beta-D-glucosaminide beta-(1,3)-galactosyltransferase activity"/>
    <property type="evidence" value="ECO:0007669"/>
    <property type="project" value="TreeGrafter"/>
</dbReference>
<dbReference type="EC" id="2.4.1.-" evidence="10"/>
<gene>
    <name evidence="11" type="ORF">F7725_006283</name>
</gene>
<keyword evidence="8 10" id="KW-0333">Golgi apparatus</keyword>
<accession>A0A7J5YXS3</accession>
<evidence type="ECO:0000313" key="12">
    <source>
        <dbReference type="Proteomes" id="UP000518266"/>
    </source>
</evidence>
<dbReference type="Proteomes" id="UP000518266">
    <property type="component" value="Unassembled WGS sequence"/>
</dbReference>
<name>A0A7J5YXS3_DISMA</name>
<keyword evidence="7" id="KW-1133">Transmembrane helix</keyword>
<evidence type="ECO:0000256" key="4">
    <source>
        <dbReference type="ARBA" id="ARBA00022679"/>
    </source>
</evidence>
<dbReference type="PANTHER" id="PTHR11214">
    <property type="entry name" value="BETA-1,3-N-ACETYLGLUCOSAMINYLTRANSFERASE"/>
    <property type="match status" value="1"/>
</dbReference>
<dbReference type="EMBL" id="JAAKFY010000009">
    <property type="protein sequence ID" value="KAF3852928.1"/>
    <property type="molecule type" value="Genomic_DNA"/>
</dbReference>
<dbReference type="PANTHER" id="PTHR11214:SF115">
    <property type="entry name" value="HEXOSYLTRANSFERASE"/>
    <property type="match status" value="1"/>
</dbReference>
<dbReference type="OrthoDB" id="5512589at2759"/>
<protein>
    <recommendedName>
        <fullName evidence="10">Hexosyltransferase</fullName>
        <ecNumber evidence="10">2.4.1.-</ecNumber>
    </recommendedName>
</protein>
<feature type="non-terminal residue" evidence="11">
    <location>
        <position position="126"/>
    </location>
</feature>
<keyword evidence="12" id="KW-1185">Reference proteome</keyword>
<evidence type="ECO:0000256" key="3">
    <source>
        <dbReference type="ARBA" id="ARBA00022676"/>
    </source>
</evidence>
<sequence length="126" mass="14803">MLMRNRPVIRSKNSKWYVPVEMSPEPLYPTYTLGMGYVFSNNLPEKIVEASKSINYFTIEDAYSPPNPSKFKAYNTKFNRCEYSKIITYILGSPKQLVDYWKDLKRPEPLVRTMKLRNPLGGRKQE</sequence>
<keyword evidence="5" id="KW-0812">Transmembrane</keyword>
<evidence type="ECO:0000256" key="7">
    <source>
        <dbReference type="ARBA" id="ARBA00022989"/>
    </source>
</evidence>
<dbReference type="InterPro" id="IPR002659">
    <property type="entry name" value="Glyco_trans_31"/>
</dbReference>
<evidence type="ECO:0000256" key="10">
    <source>
        <dbReference type="RuleBase" id="RU363063"/>
    </source>
</evidence>
<evidence type="ECO:0000256" key="5">
    <source>
        <dbReference type="ARBA" id="ARBA00022692"/>
    </source>
</evidence>
<proteinExistence type="inferred from homology"/>
<dbReference type="Pfam" id="PF01762">
    <property type="entry name" value="Galactosyl_T"/>
    <property type="match status" value="1"/>
</dbReference>
<keyword evidence="9" id="KW-0472">Membrane</keyword>
<evidence type="ECO:0000256" key="9">
    <source>
        <dbReference type="ARBA" id="ARBA00023136"/>
    </source>
</evidence>
<evidence type="ECO:0000313" key="11">
    <source>
        <dbReference type="EMBL" id="KAF3852928.1"/>
    </source>
</evidence>
<dbReference type="GO" id="GO:0000139">
    <property type="term" value="C:Golgi membrane"/>
    <property type="evidence" value="ECO:0007669"/>
    <property type="project" value="UniProtKB-SubCell"/>
</dbReference>
<reference evidence="11 12" key="1">
    <citation type="submission" date="2020-03" db="EMBL/GenBank/DDBJ databases">
        <title>Dissostichus mawsoni Genome sequencing and assembly.</title>
        <authorList>
            <person name="Park H."/>
        </authorList>
    </citation>
    <scope>NUCLEOTIDE SEQUENCE [LARGE SCALE GENOMIC DNA]</scope>
    <source>
        <strain evidence="11">DM0001</strain>
        <tissue evidence="11">Muscle</tissue>
    </source>
</reference>
<comment type="similarity">
    <text evidence="2 10">Belongs to the glycosyltransferase 31 family.</text>
</comment>
<comment type="subcellular location">
    <subcellularLocation>
        <location evidence="1 10">Golgi apparatus membrane</location>
        <topology evidence="1 10">Single-pass type II membrane protein</topology>
    </subcellularLocation>
</comment>
<evidence type="ECO:0000256" key="8">
    <source>
        <dbReference type="ARBA" id="ARBA00023034"/>
    </source>
</evidence>
<dbReference type="AlphaFoldDB" id="A0A7J5YXS3"/>
<dbReference type="GO" id="GO:0006493">
    <property type="term" value="P:protein O-linked glycosylation"/>
    <property type="evidence" value="ECO:0007669"/>
    <property type="project" value="TreeGrafter"/>
</dbReference>
<organism evidence="11 12">
    <name type="scientific">Dissostichus mawsoni</name>
    <name type="common">Antarctic cod</name>
    <dbReference type="NCBI Taxonomy" id="36200"/>
    <lineage>
        <taxon>Eukaryota</taxon>
        <taxon>Metazoa</taxon>
        <taxon>Chordata</taxon>
        <taxon>Craniata</taxon>
        <taxon>Vertebrata</taxon>
        <taxon>Euteleostomi</taxon>
        <taxon>Actinopterygii</taxon>
        <taxon>Neopterygii</taxon>
        <taxon>Teleostei</taxon>
        <taxon>Neoteleostei</taxon>
        <taxon>Acanthomorphata</taxon>
        <taxon>Eupercaria</taxon>
        <taxon>Perciformes</taxon>
        <taxon>Notothenioidei</taxon>
        <taxon>Nototheniidae</taxon>
        <taxon>Dissostichus</taxon>
    </lineage>
</organism>
<evidence type="ECO:0000256" key="1">
    <source>
        <dbReference type="ARBA" id="ARBA00004323"/>
    </source>
</evidence>
<keyword evidence="6" id="KW-0735">Signal-anchor</keyword>